<comment type="similarity">
    <text evidence="2 7">Belongs to the sodium:solute symporter (SSF) (TC 2.A.21) family.</text>
</comment>
<dbReference type="Proteomes" id="UP000555407">
    <property type="component" value="Unassembled WGS sequence"/>
</dbReference>
<feature type="transmembrane region" description="Helical" evidence="8">
    <location>
        <begin position="160"/>
        <end position="179"/>
    </location>
</feature>
<feature type="transmembrane region" description="Helical" evidence="8">
    <location>
        <begin position="242"/>
        <end position="264"/>
    </location>
</feature>
<feature type="transmembrane region" description="Helical" evidence="8">
    <location>
        <begin position="48"/>
        <end position="71"/>
    </location>
</feature>
<dbReference type="RefSeq" id="WP_167216649.1">
    <property type="nucleotide sequence ID" value="NZ_JAASRO010000001.1"/>
</dbReference>
<evidence type="ECO:0000256" key="5">
    <source>
        <dbReference type="ARBA" id="ARBA00022989"/>
    </source>
</evidence>
<name>A0A7X6A5D5_9ACTN</name>
<evidence type="ECO:0000313" key="9">
    <source>
        <dbReference type="EMBL" id="NIK61863.1"/>
    </source>
</evidence>
<feature type="transmembrane region" description="Helical" evidence="8">
    <location>
        <begin position="397"/>
        <end position="419"/>
    </location>
</feature>
<dbReference type="CDD" id="cd10322">
    <property type="entry name" value="SLC5sbd"/>
    <property type="match status" value="1"/>
</dbReference>
<feature type="transmembrane region" description="Helical" evidence="8">
    <location>
        <begin position="323"/>
        <end position="351"/>
    </location>
</feature>
<feature type="transmembrane region" description="Helical" evidence="8">
    <location>
        <begin position="372"/>
        <end position="391"/>
    </location>
</feature>
<keyword evidence="10" id="KW-1185">Reference proteome</keyword>
<protein>
    <submittedName>
        <fullName evidence="9">SSS family solute:Na+ symporter</fullName>
    </submittedName>
</protein>
<evidence type="ECO:0000256" key="1">
    <source>
        <dbReference type="ARBA" id="ARBA00004141"/>
    </source>
</evidence>
<accession>A0A7X6A5D5</accession>
<dbReference type="Gene3D" id="1.20.1730.10">
    <property type="entry name" value="Sodium/glucose cotransporter"/>
    <property type="match status" value="1"/>
</dbReference>
<evidence type="ECO:0000256" key="4">
    <source>
        <dbReference type="ARBA" id="ARBA00022692"/>
    </source>
</evidence>
<keyword evidence="4 8" id="KW-0812">Transmembrane</keyword>
<keyword evidence="5 8" id="KW-1133">Transmembrane helix</keyword>
<feature type="transmembrane region" description="Helical" evidence="8">
    <location>
        <begin position="463"/>
        <end position="488"/>
    </location>
</feature>
<feature type="transmembrane region" description="Helical" evidence="8">
    <location>
        <begin position="77"/>
        <end position="96"/>
    </location>
</feature>
<keyword evidence="3" id="KW-0813">Transport</keyword>
<dbReference type="InterPro" id="IPR038377">
    <property type="entry name" value="Na/Glc_symporter_sf"/>
</dbReference>
<dbReference type="Pfam" id="PF00474">
    <property type="entry name" value="SSF"/>
    <property type="match status" value="1"/>
</dbReference>
<keyword evidence="6 8" id="KW-0472">Membrane</keyword>
<evidence type="ECO:0000256" key="2">
    <source>
        <dbReference type="ARBA" id="ARBA00006434"/>
    </source>
</evidence>
<sequence>MNATTLLIAVGVVAVASAVAMLRPRISEQRIATDLEEWALAGRSHGPLMLWCVLGGTIYTAYTFLAVPGVVYSSGGLGLYALTYTTIVYPLVLVILPRLADIARRHGYVSGVDFIRGTYRSPGLALAIALTGILATLPYIALQLVGIQAVLAVIGVTPDGLLGDLALTAVFTVLAVSTYRYGLRAPSGVAVFKAALVVGAAIVLALLVSGRTDWSDVWPAAENVLHARGLHLVVAPGNATTYATLALGSALALFAFPHVLMVAFSGRSRHVVARTVPALLVWTLVLGIFAVMGVVALAIGVVPTPGRADQVVALLVQQLAPPWLAGGLLGVLVVTALVPAAVMSIGAATLFARNIYVEFVNPEATNEQETRVARSMSLLVKVGALAFALGFHNQNAIQLHLLGAVWVLQTLPALVLGLLPRVPARSALLTGWLTGMVSGTAMVTHGGFSPTVTLELGDTRLTVYAGLLGLTANLVVVAAVQAASRLIVVPVRRRETT</sequence>
<feature type="transmembrane region" description="Helical" evidence="8">
    <location>
        <begin position="6"/>
        <end position="22"/>
    </location>
</feature>
<feature type="transmembrane region" description="Helical" evidence="8">
    <location>
        <begin position="191"/>
        <end position="209"/>
    </location>
</feature>
<proteinExistence type="inferred from homology"/>
<dbReference type="PANTHER" id="PTHR48086:SF8">
    <property type="entry name" value="MONOCARBOXYLIC ACID PERMEASE"/>
    <property type="match status" value="1"/>
</dbReference>
<evidence type="ECO:0000313" key="10">
    <source>
        <dbReference type="Proteomes" id="UP000555407"/>
    </source>
</evidence>
<feature type="transmembrane region" description="Helical" evidence="8">
    <location>
        <begin position="124"/>
        <end position="154"/>
    </location>
</feature>
<evidence type="ECO:0000256" key="7">
    <source>
        <dbReference type="RuleBase" id="RU362091"/>
    </source>
</evidence>
<evidence type="ECO:0000256" key="3">
    <source>
        <dbReference type="ARBA" id="ARBA00022448"/>
    </source>
</evidence>
<dbReference type="GO" id="GO:0005886">
    <property type="term" value="C:plasma membrane"/>
    <property type="evidence" value="ECO:0007669"/>
    <property type="project" value="TreeGrafter"/>
</dbReference>
<comment type="caution">
    <text evidence="9">The sequence shown here is derived from an EMBL/GenBank/DDBJ whole genome shotgun (WGS) entry which is preliminary data.</text>
</comment>
<evidence type="ECO:0000256" key="8">
    <source>
        <dbReference type="SAM" id="Phobius"/>
    </source>
</evidence>
<dbReference type="EMBL" id="JAASRO010000001">
    <property type="protein sequence ID" value="NIK61863.1"/>
    <property type="molecule type" value="Genomic_DNA"/>
</dbReference>
<organism evidence="9 10">
    <name type="scientific">Kribbella shirazensis</name>
    <dbReference type="NCBI Taxonomy" id="1105143"/>
    <lineage>
        <taxon>Bacteria</taxon>
        <taxon>Bacillati</taxon>
        <taxon>Actinomycetota</taxon>
        <taxon>Actinomycetes</taxon>
        <taxon>Propionibacteriales</taxon>
        <taxon>Kribbellaceae</taxon>
        <taxon>Kribbella</taxon>
    </lineage>
</organism>
<dbReference type="PANTHER" id="PTHR48086">
    <property type="entry name" value="SODIUM/PROLINE SYMPORTER-RELATED"/>
    <property type="match status" value="1"/>
</dbReference>
<dbReference type="InterPro" id="IPR001734">
    <property type="entry name" value="Na/solute_symporter"/>
</dbReference>
<dbReference type="AlphaFoldDB" id="A0A7X6A5D5"/>
<gene>
    <name evidence="9" type="ORF">BJY22_007580</name>
</gene>
<feature type="transmembrane region" description="Helical" evidence="8">
    <location>
        <begin position="426"/>
        <end position="443"/>
    </location>
</feature>
<reference evidence="9 10" key="1">
    <citation type="submission" date="2020-03" db="EMBL/GenBank/DDBJ databases">
        <title>Sequencing the genomes of 1000 actinobacteria strains.</title>
        <authorList>
            <person name="Klenk H.-P."/>
        </authorList>
    </citation>
    <scope>NUCLEOTIDE SEQUENCE [LARGE SCALE GENOMIC DNA]</scope>
    <source>
        <strain evidence="9 10">DSM 45490</strain>
    </source>
</reference>
<comment type="subcellular location">
    <subcellularLocation>
        <location evidence="1">Membrane</location>
        <topology evidence="1">Multi-pass membrane protein</topology>
    </subcellularLocation>
</comment>
<evidence type="ECO:0000256" key="6">
    <source>
        <dbReference type="ARBA" id="ARBA00023136"/>
    </source>
</evidence>
<dbReference type="InterPro" id="IPR050277">
    <property type="entry name" value="Sodium:Solute_Symporter"/>
</dbReference>
<dbReference type="PROSITE" id="PS50283">
    <property type="entry name" value="NA_SOLUT_SYMP_3"/>
    <property type="match status" value="1"/>
</dbReference>
<dbReference type="GO" id="GO:0022857">
    <property type="term" value="F:transmembrane transporter activity"/>
    <property type="evidence" value="ECO:0007669"/>
    <property type="project" value="InterPro"/>
</dbReference>
<feature type="transmembrane region" description="Helical" evidence="8">
    <location>
        <begin position="276"/>
        <end position="303"/>
    </location>
</feature>